<keyword evidence="5" id="KW-0539">Nucleus</keyword>
<feature type="domain" description="TF-B3" evidence="7">
    <location>
        <begin position="24"/>
        <end position="113"/>
    </location>
</feature>
<organism evidence="8">
    <name type="scientific">Nicotiana tabacum</name>
    <name type="common">Common tobacco</name>
    <dbReference type="NCBI Taxonomy" id="4097"/>
    <lineage>
        <taxon>Eukaryota</taxon>
        <taxon>Viridiplantae</taxon>
        <taxon>Streptophyta</taxon>
        <taxon>Embryophyta</taxon>
        <taxon>Tracheophyta</taxon>
        <taxon>Spermatophyta</taxon>
        <taxon>Magnoliopsida</taxon>
        <taxon>eudicotyledons</taxon>
        <taxon>Gunneridae</taxon>
        <taxon>Pentapetalae</taxon>
        <taxon>asterids</taxon>
        <taxon>lamiids</taxon>
        <taxon>Solanales</taxon>
        <taxon>Solanaceae</taxon>
        <taxon>Nicotianoideae</taxon>
        <taxon>Nicotianeae</taxon>
        <taxon>Nicotiana</taxon>
    </lineage>
</organism>
<comment type="subcellular location">
    <subcellularLocation>
        <location evidence="1">Nucleus</location>
    </subcellularLocation>
</comment>
<dbReference type="Gene3D" id="2.40.330.10">
    <property type="entry name" value="DNA-binding pseudobarrel domain"/>
    <property type="match status" value="3"/>
</dbReference>
<dbReference type="SUPFAM" id="SSF101936">
    <property type="entry name" value="DNA-binding pseudobarrel domain"/>
    <property type="match status" value="3"/>
</dbReference>
<feature type="domain" description="TF-B3" evidence="7">
    <location>
        <begin position="192"/>
        <end position="286"/>
    </location>
</feature>
<evidence type="ECO:0000256" key="4">
    <source>
        <dbReference type="ARBA" id="ARBA00023163"/>
    </source>
</evidence>
<dbReference type="AlphaFoldDB" id="A0A1S3ZYC4"/>
<dbReference type="PROSITE" id="PS50863">
    <property type="entry name" value="B3"/>
    <property type="match status" value="3"/>
</dbReference>
<dbReference type="SMR" id="A0A1S3ZYC4"/>
<accession>A0A1S3ZYC4</accession>
<dbReference type="InterPro" id="IPR039218">
    <property type="entry name" value="REM_fam"/>
</dbReference>
<dbReference type="OMA" id="MFEIFSK"/>
<dbReference type="Pfam" id="PF02362">
    <property type="entry name" value="B3"/>
    <property type="match status" value="3"/>
</dbReference>
<evidence type="ECO:0000313" key="8">
    <source>
        <dbReference type="RefSeq" id="XP_016469435.1"/>
    </source>
</evidence>
<evidence type="ECO:0000259" key="7">
    <source>
        <dbReference type="PROSITE" id="PS50863"/>
    </source>
</evidence>
<keyword evidence="3" id="KW-0238">DNA-binding</keyword>
<dbReference type="SMART" id="SM01019">
    <property type="entry name" value="B3"/>
    <property type="match status" value="3"/>
</dbReference>
<dbReference type="GO" id="GO:0003677">
    <property type="term" value="F:DNA binding"/>
    <property type="evidence" value="ECO:0007669"/>
    <property type="project" value="UniProtKB-KW"/>
</dbReference>
<name>A0A1S3ZYC4_TOBAC</name>
<keyword evidence="4" id="KW-0804">Transcription</keyword>
<feature type="domain" description="TF-B3" evidence="7">
    <location>
        <begin position="337"/>
        <end position="432"/>
    </location>
</feature>
<evidence type="ECO:0000256" key="1">
    <source>
        <dbReference type="ARBA" id="ARBA00004123"/>
    </source>
</evidence>
<evidence type="ECO:0000256" key="6">
    <source>
        <dbReference type="SAM" id="MobiDB-lite"/>
    </source>
</evidence>
<dbReference type="CDD" id="cd10017">
    <property type="entry name" value="B3_DNA"/>
    <property type="match status" value="3"/>
</dbReference>
<dbReference type="GO" id="GO:0005634">
    <property type="term" value="C:nucleus"/>
    <property type="evidence" value="ECO:0007669"/>
    <property type="project" value="UniProtKB-SubCell"/>
</dbReference>
<evidence type="ECO:0000256" key="5">
    <source>
        <dbReference type="ARBA" id="ARBA00023242"/>
    </source>
</evidence>
<dbReference type="PANTHER" id="PTHR31674:SF72">
    <property type="entry name" value="B3 DOMAIN-CONTAINING PROTEIN REM17-LIKE"/>
    <property type="match status" value="1"/>
</dbReference>
<dbReference type="KEGG" id="nta:107791814"/>
<dbReference type="PANTHER" id="PTHR31674">
    <property type="entry name" value="B3 DOMAIN-CONTAINING PROTEIN REM-LIKE 3-RELATED"/>
    <property type="match status" value="1"/>
</dbReference>
<dbReference type="InterPro" id="IPR015300">
    <property type="entry name" value="DNA-bd_pseudobarrel_sf"/>
</dbReference>
<dbReference type="OrthoDB" id="1298001at2759"/>
<dbReference type="STRING" id="4097.A0A1S3ZYC4"/>
<dbReference type="RefSeq" id="XP_016469435.1">
    <property type="nucleotide sequence ID" value="XM_016613949.1"/>
</dbReference>
<evidence type="ECO:0000256" key="3">
    <source>
        <dbReference type="ARBA" id="ARBA00023125"/>
    </source>
</evidence>
<feature type="compositionally biased region" description="Low complexity" evidence="6">
    <location>
        <begin position="312"/>
        <end position="322"/>
    </location>
</feature>
<keyword evidence="2" id="KW-0805">Transcription regulation</keyword>
<evidence type="ECO:0000256" key="2">
    <source>
        <dbReference type="ARBA" id="ARBA00023015"/>
    </source>
</evidence>
<proteinExistence type="predicted"/>
<feature type="region of interest" description="Disordered" evidence="6">
    <location>
        <begin position="294"/>
        <end position="323"/>
    </location>
</feature>
<protein>
    <submittedName>
        <fullName evidence="8">B3 domain-containing protein REM5-like</fullName>
    </submittedName>
</protein>
<sequence length="492" mass="56500">MEKMRGDMMIEMKEMTAMKIPPKKPHFFKPIMPGFKNGLKIPLGFLKYRKDHDHIEHAILRRGSKKWLVKVNGRRLEEGWEKFAEEHNLQLGDILVFGHEGDMEFEVSIFHSNQCEREYEEEQKVHNVEETSKKFEFKDLRGNASLLPEGKKTNLHAKSVSTEEKTNPNIMSSHEVFPDVEATKDMPLGHPHVITTVKPYWISKCLMHVPKLFARENGLSNRKCTIVIRDEQRSWEFRLYSSARSIFIGGEWRKFCAANFLKEGDHVMFEIFSKGEKPILKFYNLRGNASLQPGGKTTNLHAKRVSSEEKSSPSIKSSNKASTDAKVAAHKPYGHSNFVCTIRPYCLTYGFLNIPKHFASANGLKANMKCSLIIRDERQKSWTLRLSVCKTQVYIGDGLRKFIADNCLKEGDRIMFETVTNGETPIWKFQVVTSGKDSDEGSIKNIGDVLEPRIFTENFENVYNFISYTKSCTLLVNFDSIKIYLSMLADTD</sequence>
<reference evidence="8" key="1">
    <citation type="submission" date="2025-08" db="UniProtKB">
        <authorList>
            <consortium name="RefSeq"/>
        </authorList>
    </citation>
    <scope>IDENTIFICATION</scope>
</reference>
<dbReference type="InterPro" id="IPR003340">
    <property type="entry name" value="B3_DNA-bd"/>
</dbReference>
<dbReference type="PaxDb" id="4097-A0A1S3ZYC4"/>
<gene>
    <name evidence="8" type="primary">LOC107791814</name>
</gene>